<feature type="domain" description="Response regulatory" evidence="4">
    <location>
        <begin position="3"/>
        <end position="118"/>
    </location>
</feature>
<dbReference type="PANTHER" id="PTHR44591:SF24">
    <property type="entry name" value="PROTEIN-GLUTAMATE METHYLESTERASE_PROTEIN-GLUTAMINE GLUTAMINASE 1"/>
    <property type="match status" value="1"/>
</dbReference>
<dbReference type="CDD" id="cd17910">
    <property type="entry name" value="CheC_ClassII"/>
    <property type="match status" value="1"/>
</dbReference>
<dbReference type="InterPro" id="IPR001789">
    <property type="entry name" value="Sig_transdc_resp-reg_receiver"/>
</dbReference>
<keyword evidence="2 3" id="KW-0597">Phosphoprotein</keyword>
<dbReference type="Proteomes" id="UP001218788">
    <property type="component" value="Unassembled WGS sequence"/>
</dbReference>
<feature type="modified residue" description="4-aspartylphosphate" evidence="3">
    <location>
        <position position="53"/>
    </location>
</feature>
<keyword evidence="1" id="KW-0145">Chemotaxis</keyword>
<name>A0ABT5KZG6_9ALTE</name>
<evidence type="ECO:0000256" key="3">
    <source>
        <dbReference type="PROSITE-ProRule" id="PRU00169"/>
    </source>
</evidence>
<comment type="caution">
    <text evidence="5">The sequence shown here is derived from an EMBL/GenBank/DDBJ whole genome shotgun (WGS) entry which is preliminary data.</text>
</comment>
<protein>
    <submittedName>
        <fullName evidence="5">Response regulator</fullName>
    </submittedName>
</protein>
<dbReference type="RefSeq" id="WP_273638923.1">
    <property type="nucleotide sequence ID" value="NZ_JAQQXP010000001.1"/>
</dbReference>
<dbReference type="EMBL" id="JAQQXP010000001">
    <property type="protein sequence ID" value="MDC8830164.1"/>
    <property type="molecule type" value="Genomic_DNA"/>
</dbReference>
<evidence type="ECO:0000259" key="4">
    <source>
        <dbReference type="PROSITE" id="PS50110"/>
    </source>
</evidence>
<dbReference type="PANTHER" id="PTHR44591">
    <property type="entry name" value="STRESS RESPONSE REGULATOR PROTEIN 1"/>
    <property type="match status" value="1"/>
</dbReference>
<evidence type="ECO:0000313" key="6">
    <source>
        <dbReference type="Proteomes" id="UP001218788"/>
    </source>
</evidence>
<evidence type="ECO:0000256" key="2">
    <source>
        <dbReference type="ARBA" id="ARBA00022553"/>
    </source>
</evidence>
<dbReference type="CDD" id="cd17593">
    <property type="entry name" value="REC_CheC-like"/>
    <property type="match status" value="1"/>
</dbReference>
<dbReference type="SUPFAM" id="SSF103039">
    <property type="entry name" value="CheC-like"/>
    <property type="match status" value="1"/>
</dbReference>
<dbReference type="SUPFAM" id="SSF52172">
    <property type="entry name" value="CheY-like"/>
    <property type="match status" value="1"/>
</dbReference>
<dbReference type="InterPro" id="IPR028976">
    <property type="entry name" value="CheC-like_sf"/>
</dbReference>
<dbReference type="Gene3D" id="3.40.1550.10">
    <property type="entry name" value="CheC-like"/>
    <property type="match status" value="1"/>
</dbReference>
<evidence type="ECO:0000256" key="1">
    <source>
        <dbReference type="ARBA" id="ARBA00022500"/>
    </source>
</evidence>
<reference evidence="5 6" key="1">
    <citation type="submission" date="2022-10" db="EMBL/GenBank/DDBJ databases">
        <title>Alteromonas sp. chi3 Genome sequencing.</title>
        <authorList>
            <person name="Park S."/>
        </authorList>
    </citation>
    <scope>NUCLEOTIDE SEQUENCE [LARGE SCALE GENOMIC DNA]</scope>
    <source>
        <strain evidence="6">chi3</strain>
    </source>
</reference>
<accession>A0ABT5KZG6</accession>
<dbReference type="InterPro" id="IPR050595">
    <property type="entry name" value="Bact_response_regulator"/>
</dbReference>
<dbReference type="Gene3D" id="3.40.50.2300">
    <property type="match status" value="1"/>
</dbReference>
<dbReference type="InterPro" id="IPR011006">
    <property type="entry name" value="CheY-like_superfamily"/>
</dbReference>
<gene>
    <name evidence="5" type="ORF">OIK42_05245</name>
</gene>
<organism evidence="5 6">
    <name type="scientific">Alteromonas gilva</name>
    <dbReference type="NCBI Taxonomy" id="2987522"/>
    <lineage>
        <taxon>Bacteria</taxon>
        <taxon>Pseudomonadati</taxon>
        <taxon>Pseudomonadota</taxon>
        <taxon>Gammaproteobacteria</taxon>
        <taxon>Alteromonadales</taxon>
        <taxon>Alteromonadaceae</taxon>
        <taxon>Alteromonas/Salinimonas group</taxon>
        <taxon>Alteromonas</taxon>
    </lineage>
</organism>
<dbReference type="SMART" id="SM00448">
    <property type="entry name" value="REC"/>
    <property type="match status" value="1"/>
</dbReference>
<proteinExistence type="predicted"/>
<dbReference type="PROSITE" id="PS50110">
    <property type="entry name" value="RESPONSE_REGULATORY"/>
    <property type="match status" value="1"/>
</dbReference>
<sequence length="332" mass="36648">MYSVLICDDSLVARKQVAKCLPQDWNVAIHFAKHGGEAIDALTAGKGQLLLLDLNMPVMDGYETLRTISERRLNTQVIVVSGDVQPEAYERVKQLGALDFIRKPVNAAELLEVMTRHKLLDADKADEDSEFPPLDPEIRDCYQEITNIAMGRAGDHLARTLNVFVHLPIPNVNLIEVSELHMLLSDIETHEQVSAVCQGFVGPGVQGEALCILSDSSLGDVAKILNVTGEVDDQKQLELLMDAASILIGTCLSGIAEQLDISFAQGQPVVLGQHRNITEIIATNKLKWKRTLAIEISYGLEGYNVVCELILLFTENSMTTMNYKLAHLLEDF</sequence>
<dbReference type="Pfam" id="PF00072">
    <property type="entry name" value="Response_reg"/>
    <property type="match status" value="1"/>
</dbReference>
<keyword evidence="6" id="KW-1185">Reference proteome</keyword>
<evidence type="ECO:0000313" key="5">
    <source>
        <dbReference type="EMBL" id="MDC8830164.1"/>
    </source>
</evidence>